<comment type="pathway">
    <text evidence="1">Protein modification; [NiFe] hydrogenase maturation.</text>
</comment>
<evidence type="ECO:0000313" key="12">
    <source>
        <dbReference type="EMBL" id="SEU31149.1"/>
    </source>
</evidence>
<comment type="similarity">
    <text evidence="2 8">Belongs to the carbamoyltransferase HypF family.</text>
</comment>
<dbReference type="PIRSF" id="PIRSF006256">
    <property type="entry name" value="CMPcnvr_hdrg_mat"/>
    <property type="match status" value="1"/>
</dbReference>
<dbReference type="EMBL" id="FOHX01000010">
    <property type="protein sequence ID" value="SEU31149.1"/>
    <property type="molecule type" value="Genomic_DNA"/>
</dbReference>
<dbReference type="Pfam" id="PF17788">
    <property type="entry name" value="HypF_C"/>
    <property type="match status" value="1"/>
</dbReference>
<dbReference type="PROSITE" id="PS51160">
    <property type="entry name" value="ACYLPHOSPHATASE_3"/>
    <property type="match status" value="1"/>
</dbReference>
<evidence type="ECO:0000256" key="5">
    <source>
        <dbReference type="ARBA" id="ARBA00022771"/>
    </source>
</evidence>
<dbReference type="InterPro" id="IPR051060">
    <property type="entry name" value="Carbamoyltrans_HypF-like"/>
</dbReference>
<evidence type="ECO:0000256" key="3">
    <source>
        <dbReference type="ARBA" id="ARBA00022598"/>
    </source>
</evidence>
<dbReference type="InterPro" id="IPR006070">
    <property type="entry name" value="Sua5-like_dom"/>
</dbReference>
<keyword evidence="13" id="KW-1185">Reference proteome</keyword>
<dbReference type="InterPro" id="IPR011125">
    <property type="entry name" value="Znf_HypF"/>
</dbReference>
<dbReference type="Gene3D" id="3.90.870.50">
    <property type="match status" value="1"/>
</dbReference>
<dbReference type="Gene3D" id="3.30.420.360">
    <property type="match status" value="1"/>
</dbReference>
<evidence type="ECO:0000256" key="9">
    <source>
        <dbReference type="PROSITE-ProRule" id="PRU00520"/>
    </source>
</evidence>
<keyword evidence="6" id="KW-0862">Zinc</keyword>
<dbReference type="InterPro" id="IPR001792">
    <property type="entry name" value="Acylphosphatase-like_dom"/>
</dbReference>
<dbReference type="GO" id="GO:0051604">
    <property type="term" value="P:protein maturation"/>
    <property type="evidence" value="ECO:0007669"/>
    <property type="project" value="TreeGrafter"/>
</dbReference>
<keyword evidence="3" id="KW-0436">Ligase</keyword>
<dbReference type="Gene3D" id="3.30.420.40">
    <property type="match status" value="1"/>
</dbReference>
<dbReference type="GO" id="GO:0016743">
    <property type="term" value="F:carboxyl- or carbamoyltransferase activity"/>
    <property type="evidence" value="ECO:0007669"/>
    <property type="project" value="UniProtKB-UniRule"/>
</dbReference>
<evidence type="ECO:0000256" key="6">
    <source>
        <dbReference type="ARBA" id="ARBA00022833"/>
    </source>
</evidence>
<dbReference type="InterPro" id="IPR017945">
    <property type="entry name" value="DHBP_synth_RibB-like_a/b_dom"/>
</dbReference>
<keyword evidence="4" id="KW-0479">Metal-binding</keyword>
<dbReference type="UniPathway" id="UPA00335"/>
<dbReference type="PANTHER" id="PTHR42959:SF1">
    <property type="entry name" value="CARBAMOYLTRANSFERASE HYPF"/>
    <property type="match status" value="1"/>
</dbReference>
<reference evidence="12 13" key="1">
    <citation type="submission" date="2016-10" db="EMBL/GenBank/DDBJ databases">
        <authorList>
            <person name="de Groot N.N."/>
        </authorList>
    </citation>
    <scope>NUCLEOTIDE SEQUENCE [LARGE SCALE GENOMIC DNA]</scope>
    <source>
        <strain evidence="12 13">CGMCC 4.5598</strain>
    </source>
</reference>
<dbReference type="GO" id="GO:0016874">
    <property type="term" value="F:ligase activity"/>
    <property type="evidence" value="ECO:0007669"/>
    <property type="project" value="UniProtKB-UniRule"/>
</dbReference>
<evidence type="ECO:0000256" key="8">
    <source>
        <dbReference type="PIRNR" id="PIRNR006256"/>
    </source>
</evidence>
<dbReference type="GO" id="GO:0003725">
    <property type="term" value="F:double-stranded RNA binding"/>
    <property type="evidence" value="ECO:0007669"/>
    <property type="project" value="InterPro"/>
</dbReference>
<dbReference type="Pfam" id="PF00708">
    <property type="entry name" value="Acylphosphatase"/>
    <property type="match status" value="1"/>
</dbReference>
<comment type="caution">
    <text evidence="9">Lacks conserved residue(s) required for the propagation of feature annotation.</text>
</comment>
<organism evidence="12 13">
    <name type="scientific">Nonomuraea wenchangensis</name>
    <dbReference type="NCBI Taxonomy" id="568860"/>
    <lineage>
        <taxon>Bacteria</taxon>
        <taxon>Bacillati</taxon>
        <taxon>Actinomycetota</taxon>
        <taxon>Actinomycetes</taxon>
        <taxon>Streptosporangiales</taxon>
        <taxon>Streptosporangiaceae</taxon>
        <taxon>Nonomuraea</taxon>
    </lineage>
</organism>
<dbReference type="Pfam" id="PF22521">
    <property type="entry name" value="HypF_C_2"/>
    <property type="match status" value="1"/>
</dbReference>
<name>A0A1I0KXN2_9ACTN</name>
<dbReference type="SUPFAM" id="SSF54975">
    <property type="entry name" value="Acylphosphatase/BLUF domain-like"/>
    <property type="match status" value="1"/>
</dbReference>
<dbReference type="PROSITE" id="PS51163">
    <property type="entry name" value="YRDC"/>
    <property type="match status" value="1"/>
</dbReference>
<keyword evidence="5" id="KW-0863">Zinc-finger</keyword>
<dbReference type="Gene3D" id="3.30.110.120">
    <property type="match status" value="1"/>
</dbReference>
<comment type="catalytic activity">
    <reaction evidence="7">
        <text>C-terminal L-cysteinyl-[HypE protein] + carbamoyl phosphate + ATP + H2O = C-terminal S-carboxamide-L-cysteinyl-[HypE protein] + AMP + phosphate + diphosphate + H(+)</text>
        <dbReference type="Rhea" id="RHEA:55636"/>
        <dbReference type="Rhea" id="RHEA-COMP:14247"/>
        <dbReference type="Rhea" id="RHEA-COMP:14392"/>
        <dbReference type="ChEBI" id="CHEBI:15377"/>
        <dbReference type="ChEBI" id="CHEBI:15378"/>
        <dbReference type="ChEBI" id="CHEBI:30616"/>
        <dbReference type="ChEBI" id="CHEBI:33019"/>
        <dbReference type="ChEBI" id="CHEBI:43474"/>
        <dbReference type="ChEBI" id="CHEBI:58228"/>
        <dbReference type="ChEBI" id="CHEBI:76913"/>
        <dbReference type="ChEBI" id="CHEBI:139126"/>
        <dbReference type="ChEBI" id="CHEBI:456215"/>
    </reaction>
</comment>
<dbReference type="InterPro" id="IPR041440">
    <property type="entry name" value="HypF_C"/>
</dbReference>
<dbReference type="AlphaFoldDB" id="A0A1I0KXN2"/>
<dbReference type="Pfam" id="PF01300">
    <property type="entry name" value="Sua5_yciO_yrdC"/>
    <property type="match status" value="1"/>
</dbReference>
<dbReference type="PANTHER" id="PTHR42959">
    <property type="entry name" value="CARBAMOYLTRANSFERASE"/>
    <property type="match status" value="1"/>
</dbReference>
<feature type="domain" description="Acylphosphatase-like" evidence="10">
    <location>
        <begin position="1"/>
        <end position="84"/>
    </location>
</feature>
<dbReference type="Pfam" id="PF07503">
    <property type="entry name" value="zf-HYPF"/>
    <property type="match status" value="2"/>
</dbReference>
<dbReference type="GO" id="GO:0008270">
    <property type="term" value="F:zinc ion binding"/>
    <property type="evidence" value="ECO:0007669"/>
    <property type="project" value="UniProtKB-KW"/>
</dbReference>
<dbReference type="SUPFAM" id="SSF55821">
    <property type="entry name" value="YrdC/RibB"/>
    <property type="match status" value="1"/>
</dbReference>
<feature type="domain" description="YrdC-like" evidence="11">
    <location>
        <begin position="193"/>
        <end position="388"/>
    </location>
</feature>
<evidence type="ECO:0000256" key="4">
    <source>
        <dbReference type="ARBA" id="ARBA00022723"/>
    </source>
</evidence>
<dbReference type="NCBIfam" id="TIGR00143">
    <property type="entry name" value="hypF"/>
    <property type="match status" value="1"/>
</dbReference>
<dbReference type="InterPro" id="IPR055128">
    <property type="entry name" value="HypF_C_2"/>
</dbReference>
<gene>
    <name evidence="12" type="ORF">SAMN05421811_110212</name>
</gene>
<proteinExistence type="inferred from homology"/>
<accession>A0A1I0KXN2</accession>
<evidence type="ECO:0000256" key="1">
    <source>
        <dbReference type="ARBA" id="ARBA00004711"/>
    </source>
</evidence>
<evidence type="ECO:0000259" key="10">
    <source>
        <dbReference type="PROSITE" id="PS51160"/>
    </source>
</evidence>
<protein>
    <recommendedName>
        <fullName evidence="8">Carbamoyltransferase</fullName>
        <ecNumber evidence="8">6.2.-.-</ecNumber>
    </recommendedName>
</protein>
<evidence type="ECO:0000256" key="7">
    <source>
        <dbReference type="ARBA" id="ARBA00048220"/>
    </source>
</evidence>
<evidence type="ECO:0000256" key="2">
    <source>
        <dbReference type="ARBA" id="ARBA00008097"/>
    </source>
</evidence>
<sequence length="756" mass="79472">MHVEGIVRGVGFRLFVHALARRLGLAGQVRDDVDGVHIEIEGAGHHVAEFLTSLEHDAPALSEIERVTVVRAEPTGRGGFTIAAADPSGQRRTVVPADLATCDDCLSELADPAGRRHRHPFVSCAGCGPRFTVVRAVPFDRPLTTMAGFAMCPGCAAEYHDPGDRRFHAQPICCPGCGPRLRLLDARGGELPGDPVATAAALLRAGRIVAVKGLGGYHLAVAASSEPAAATLRLRGHRPDEPFAVLAADLAQAGLLCAVDENAAGLLSSRARPIVLLPRRDTPHARRIAPSVAASAAPGTRSLGVMLPCTPLHHLLLAEVAEPLALTGGTADEPIAYDDADALARLGAVADAFLTHDRPIHVRADDSVVRPTADGPAAGVVVLRRARGYAPEPLPLRHFVPRTVLACGGDRESTFCLARDRRAFVSPHLGDLEDTEARRSYAAGIEHFRALFDLCPEIVAHDLHPGYRSTRHALAIPGVEHVGVQHHHAHIASCLADNGERGPVIGVAFDGPGHGTDGTIWGGEFLRADLAGFERLGRLEPVPMPGGDAAVREPWLMAAAYLGPGDGPPKLDVVRRNAERWAAALALAAGSPLTSSAARLFDAVAALLGVRDRITYAGQAAYELEQHADPAETGSYRARLTPGEPFTVHGADLVRAAARDLESGRPTPVIAGRFHNGVADAVAHACAALRDATGLTAVALSGGVFQNVLLVERTVRRLRAAGFRVLTHRRVPPGDGGLSLGQAVVAAARDRSGLSR</sequence>
<dbReference type="STRING" id="568860.SAMN05421811_110212"/>
<evidence type="ECO:0000313" key="13">
    <source>
        <dbReference type="Proteomes" id="UP000199361"/>
    </source>
</evidence>
<dbReference type="InterPro" id="IPR004421">
    <property type="entry name" value="Carbamoyltransferase_HypF"/>
</dbReference>
<evidence type="ECO:0000259" key="11">
    <source>
        <dbReference type="PROSITE" id="PS51163"/>
    </source>
</evidence>
<dbReference type="Proteomes" id="UP000199361">
    <property type="component" value="Unassembled WGS sequence"/>
</dbReference>
<dbReference type="InterPro" id="IPR036046">
    <property type="entry name" value="Acylphosphatase-like_dom_sf"/>
</dbReference>
<dbReference type="EC" id="6.2.-.-" evidence="8"/>